<dbReference type="InterPro" id="IPR002656">
    <property type="entry name" value="Acyl_transf_3_dom"/>
</dbReference>
<reference evidence="5" key="1">
    <citation type="submission" date="2021-01" db="UniProtKB">
        <authorList>
            <consortium name="EnsemblMetazoa"/>
        </authorList>
    </citation>
    <scope>IDENTIFICATION</scope>
</reference>
<dbReference type="InterPro" id="IPR006621">
    <property type="entry name" value="Nose-resist-to-fluoxetine_N"/>
</dbReference>
<keyword evidence="2" id="KW-0472">Membrane</keyword>
<dbReference type="KEGG" id="vde:111252726"/>
<proteinExistence type="predicted"/>
<dbReference type="InParanoid" id="A0A7M7KWF8"/>
<feature type="transmembrane region" description="Helical" evidence="2">
    <location>
        <begin position="340"/>
        <end position="359"/>
    </location>
</feature>
<dbReference type="PANTHER" id="PTHR11161:SF0">
    <property type="entry name" value="O-ACYLTRANSFERASE LIKE PROTEIN"/>
    <property type="match status" value="1"/>
</dbReference>
<evidence type="ECO:0000256" key="2">
    <source>
        <dbReference type="SAM" id="Phobius"/>
    </source>
</evidence>
<keyword evidence="3" id="KW-0732">Signal</keyword>
<dbReference type="SMART" id="SM00703">
    <property type="entry name" value="NRF"/>
    <property type="match status" value="1"/>
</dbReference>
<feature type="transmembrane region" description="Helical" evidence="2">
    <location>
        <begin position="513"/>
        <end position="533"/>
    </location>
</feature>
<feature type="transmembrane region" description="Helical" evidence="2">
    <location>
        <begin position="592"/>
        <end position="612"/>
    </location>
</feature>
<dbReference type="AlphaFoldDB" id="A0A7M7KWF8"/>
<feature type="region of interest" description="Disordered" evidence="1">
    <location>
        <begin position="786"/>
        <end position="819"/>
    </location>
</feature>
<keyword evidence="6" id="KW-1185">Reference proteome</keyword>
<keyword evidence="2" id="KW-0812">Transmembrane</keyword>
<feature type="compositionally biased region" description="Polar residues" evidence="1">
    <location>
        <begin position="787"/>
        <end position="796"/>
    </location>
</feature>
<sequence length="819" mass="93864">MRWLYPTIVCLLISIGVSQDTEDTAQVTREMEDANTEFKETTTIDPGPDPANPFKYYAERQEKFIKAVSSDVMEYVAPHFIKNLHELNITGDCTYGLLKFLFGLKKFRPWSIQMLDSWGKVPHGVLYGVLSSLGNMNECKSVIAQEKKYNGKVDTFFRGKYCAINMKPHLYFERPAKYDPRTYLRNYTDRVPLLKNLLGKDINVAYFYFAHFRIGACVPHTCTLSDMNVIVRQVATVMALDISVPWCETSDPIQISSTQTVVLLILAVIFILSVVGTTLDVLPKLVHSFRRAKGEKIPPPARQSTIERISECFSMYSNFRKMMNTETDHASDTLRCIHGLRVLTMAWIILGHIYFYKNFNLGSGLFEAFKLARSVPFQMVLNMFPAVETFVTISGFLLTYNYLRRLDDRQGKFSYFRHILRRWCRLSPAFIVVSFMMIVLPLIGSGPLWRETLEPYSEACERLWWTNPLYIGAYVKRENMCLPHGWYLSSDFHYFLIMPLVSYVLFKRPFMGLLILFALIFISVTAVGVLLFVHDLPPIPLFIDLEPAHFNEYMNIIGYKPFAHLAPFAIGMALGYLLFRQRRKHINKLVRIPAWIIVWGVQLAIVFGVRNWNAYDRPSMVMGILYGALFRFWWSLCVAWTVYACATGNGGLVNRILSFRAWIPLSRLTFLVYLVHPLIILAHTAYLREPYYITVPFTGYLYLGHLFTSYSLSLVLTVTLESPFLALDRLITKAYHDCCDPLGHHLSAKRNAAIATTSSGNFNGSSRFKGNSVYIENHIDAMLAAPKNNNKSNTMRGGNRSDRRPDNGKVNMAFDNAKL</sequence>
<name>A0A7M7KWF8_VARDE</name>
<feature type="chain" id="PRO_5029786982" description="Nose resistant-to-fluoxetine protein N-terminal domain-containing protein" evidence="3">
    <location>
        <begin position="19"/>
        <end position="819"/>
    </location>
</feature>
<evidence type="ECO:0000313" key="6">
    <source>
        <dbReference type="Proteomes" id="UP000594260"/>
    </source>
</evidence>
<dbReference type="OMA" id="HINRVAR"/>
<dbReference type="Pfam" id="PF20146">
    <property type="entry name" value="NRF"/>
    <property type="match status" value="1"/>
</dbReference>
<dbReference type="GeneID" id="111252726"/>
<evidence type="ECO:0000256" key="1">
    <source>
        <dbReference type="SAM" id="MobiDB-lite"/>
    </source>
</evidence>
<organism evidence="5 6">
    <name type="scientific">Varroa destructor</name>
    <name type="common">Honeybee mite</name>
    <dbReference type="NCBI Taxonomy" id="109461"/>
    <lineage>
        <taxon>Eukaryota</taxon>
        <taxon>Metazoa</taxon>
        <taxon>Ecdysozoa</taxon>
        <taxon>Arthropoda</taxon>
        <taxon>Chelicerata</taxon>
        <taxon>Arachnida</taxon>
        <taxon>Acari</taxon>
        <taxon>Parasitiformes</taxon>
        <taxon>Mesostigmata</taxon>
        <taxon>Gamasina</taxon>
        <taxon>Dermanyssoidea</taxon>
        <taxon>Varroidae</taxon>
        <taxon>Varroa</taxon>
    </lineage>
</organism>
<feature type="transmembrane region" description="Helical" evidence="2">
    <location>
        <begin position="665"/>
        <end position="687"/>
    </location>
</feature>
<feature type="transmembrane region" description="Helical" evidence="2">
    <location>
        <begin position="562"/>
        <end position="580"/>
    </location>
</feature>
<feature type="transmembrane region" description="Helical" evidence="2">
    <location>
        <begin position="486"/>
        <end position="506"/>
    </location>
</feature>
<dbReference type="InterPro" id="IPR052728">
    <property type="entry name" value="O2_lipid_transport_reg"/>
</dbReference>
<dbReference type="Pfam" id="PF01757">
    <property type="entry name" value="Acyl_transf_3"/>
    <property type="match status" value="1"/>
</dbReference>
<evidence type="ECO:0000259" key="4">
    <source>
        <dbReference type="SMART" id="SM00703"/>
    </source>
</evidence>
<feature type="signal peptide" evidence="3">
    <location>
        <begin position="1"/>
        <end position="18"/>
    </location>
</feature>
<evidence type="ECO:0000256" key="3">
    <source>
        <dbReference type="SAM" id="SignalP"/>
    </source>
</evidence>
<feature type="domain" description="Nose resistant-to-fluoxetine protein N-terminal" evidence="4">
    <location>
        <begin position="90"/>
        <end position="246"/>
    </location>
</feature>
<feature type="transmembrane region" description="Helical" evidence="2">
    <location>
        <begin position="379"/>
        <end position="403"/>
    </location>
</feature>
<dbReference type="PANTHER" id="PTHR11161">
    <property type="entry name" value="O-ACYLTRANSFERASE"/>
    <property type="match status" value="1"/>
</dbReference>
<accession>A0A7M7KWF8</accession>
<keyword evidence="2" id="KW-1133">Transmembrane helix</keyword>
<dbReference type="GO" id="GO:0016747">
    <property type="term" value="F:acyltransferase activity, transferring groups other than amino-acyl groups"/>
    <property type="evidence" value="ECO:0007669"/>
    <property type="project" value="InterPro"/>
</dbReference>
<dbReference type="EnsemblMetazoa" id="XM_022811055">
    <property type="protein sequence ID" value="XP_022666790"/>
    <property type="gene ID" value="LOC111252726"/>
</dbReference>
<evidence type="ECO:0000313" key="5">
    <source>
        <dbReference type="EnsemblMetazoa" id="XP_022666790"/>
    </source>
</evidence>
<dbReference type="Proteomes" id="UP000594260">
    <property type="component" value="Unplaced"/>
</dbReference>
<feature type="transmembrane region" description="Helical" evidence="2">
    <location>
        <begin position="261"/>
        <end position="282"/>
    </location>
</feature>
<dbReference type="RefSeq" id="XP_022666790.1">
    <property type="nucleotide sequence ID" value="XM_022811055.1"/>
</dbReference>
<dbReference type="OrthoDB" id="6408118at2759"/>
<protein>
    <recommendedName>
        <fullName evidence="4">Nose resistant-to-fluoxetine protein N-terminal domain-containing protein</fullName>
    </recommendedName>
</protein>
<feature type="transmembrane region" description="Helical" evidence="2">
    <location>
        <begin position="423"/>
        <end position="443"/>
    </location>
</feature>
<feature type="transmembrane region" description="Helical" evidence="2">
    <location>
        <begin position="699"/>
        <end position="720"/>
    </location>
</feature>
<feature type="transmembrane region" description="Helical" evidence="2">
    <location>
        <begin position="632"/>
        <end position="653"/>
    </location>
</feature>